<evidence type="ECO:0000313" key="3">
    <source>
        <dbReference type="Proteomes" id="UP000828390"/>
    </source>
</evidence>
<keyword evidence="3" id="KW-1185">Reference proteome</keyword>
<dbReference type="AlphaFoldDB" id="A0A9D4CGJ6"/>
<reference evidence="2" key="1">
    <citation type="journal article" date="2019" name="bioRxiv">
        <title>The Genome of the Zebra Mussel, Dreissena polymorpha: A Resource for Invasive Species Research.</title>
        <authorList>
            <person name="McCartney M.A."/>
            <person name="Auch B."/>
            <person name="Kono T."/>
            <person name="Mallez S."/>
            <person name="Zhang Y."/>
            <person name="Obille A."/>
            <person name="Becker A."/>
            <person name="Abrahante J.E."/>
            <person name="Garbe J."/>
            <person name="Badalamenti J.P."/>
            <person name="Herman A."/>
            <person name="Mangelson H."/>
            <person name="Liachko I."/>
            <person name="Sullivan S."/>
            <person name="Sone E.D."/>
            <person name="Koren S."/>
            <person name="Silverstein K.A.T."/>
            <person name="Beckman K.B."/>
            <person name="Gohl D.M."/>
        </authorList>
    </citation>
    <scope>NUCLEOTIDE SEQUENCE</scope>
    <source>
        <strain evidence="2">Duluth1</strain>
        <tissue evidence="2">Whole animal</tissue>
    </source>
</reference>
<evidence type="ECO:0000256" key="1">
    <source>
        <dbReference type="SAM" id="MobiDB-lite"/>
    </source>
</evidence>
<comment type="caution">
    <text evidence="2">The sequence shown here is derived from an EMBL/GenBank/DDBJ whole genome shotgun (WGS) entry which is preliminary data.</text>
</comment>
<protein>
    <submittedName>
        <fullName evidence="2">Uncharacterized protein</fullName>
    </submittedName>
</protein>
<reference evidence="2" key="2">
    <citation type="submission" date="2020-11" db="EMBL/GenBank/DDBJ databases">
        <authorList>
            <person name="McCartney M.A."/>
            <person name="Auch B."/>
            <person name="Kono T."/>
            <person name="Mallez S."/>
            <person name="Becker A."/>
            <person name="Gohl D.M."/>
            <person name="Silverstein K.A.T."/>
            <person name="Koren S."/>
            <person name="Bechman K.B."/>
            <person name="Herman A."/>
            <person name="Abrahante J.E."/>
            <person name="Garbe J."/>
        </authorList>
    </citation>
    <scope>NUCLEOTIDE SEQUENCE</scope>
    <source>
        <strain evidence="2">Duluth1</strain>
        <tissue evidence="2">Whole animal</tissue>
    </source>
</reference>
<organism evidence="2 3">
    <name type="scientific">Dreissena polymorpha</name>
    <name type="common">Zebra mussel</name>
    <name type="synonym">Mytilus polymorpha</name>
    <dbReference type="NCBI Taxonomy" id="45954"/>
    <lineage>
        <taxon>Eukaryota</taxon>
        <taxon>Metazoa</taxon>
        <taxon>Spiralia</taxon>
        <taxon>Lophotrochozoa</taxon>
        <taxon>Mollusca</taxon>
        <taxon>Bivalvia</taxon>
        <taxon>Autobranchia</taxon>
        <taxon>Heteroconchia</taxon>
        <taxon>Euheterodonta</taxon>
        <taxon>Imparidentia</taxon>
        <taxon>Neoheterodontei</taxon>
        <taxon>Myida</taxon>
        <taxon>Dreissenoidea</taxon>
        <taxon>Dreissenidae</taxon>
        <taxon>Dreissena</taxon>
    </lineage>
</organism>
<name>A0A9D4CGJ6_DREPO</name>
<dbReference type="EMBL" id="JAIWYP010000012">
    <property type="protein sequence ID" value="KAH3723876.1"/>
    <property type="molecule type" value="Genomic_DNA"/>
</dbReference>
<evidence type="ECO:0000313" key="2">
    <source>
        <dbReference type="EMBL" id="KAH3723876.1"/>
    </source>
</evidence>
<dbReference type="Proteomes" id="UP000828390">
    <property type="component" value="Unassembled WGS sequence"/>
</dbReference>
<feature type="region of interest" description="Disordered" evidence="1">
    <location>
        <begin position="40"/>
        <end position="61"/>
    </location>
</feature>
<accession>A0A9D4CGJ6</accession>
<proteinExistence type="predicted"/>
<gene>
    <name evidence="2" type="ORF">DPMN_049672</name>
</gene>
<sequence>MPERSEAYLLYTVCSWFQRRQQEGSSVQKTIRLQGKDLQICTPPENAGTEEQDKKHVQKRS</sequence>